<comment type="caution">
    <text evidence="1">The sequence shown here is derived from an EMBL/GenBank/DDBJ whole genome shotgun (WGS) entry which is preliminary data.</text>
</comment>
<accession>A0A0F9BA87</accession>
<evidence type="ECO:0000313" key="1">
    <source>
        <dbReference type="EMBL" id="KKL18565.1"/>
    </source>
</evidence>
<reference evidence="1" key="1">
    <citation type="journal article" date="2015" name="Nature">
        <title>Complex archaea that bridge the gap between prokaryotes and eukaryotes.</title>
        <authorList>
            <person name="Spang A."/>
            <person name="Saw J.H."/>
            <person name="Jorgensen S.L."/>
            <person name="Zaremba-Niedzwiedzka K."/>
            <person name="Martijn J."/>
            <person name="Lind A.E."/>
            <person name="van Eijk R."/>
            <person name="Schleper C."/>
            <person name="Guy L."/>
            <person name="Ettema T.J."/>
        </authorList>
    </citation>
    <scope>NUCLEOTIDE SEQUENCE</scope>
</reference>
<sequence length="85" mass="9990">MNVDEIFYQDANIESMACSVTLLFTEECHREAWLKRNGLFRGEYGVERKSDYERRRPNTNLMYMVGVEPLSKEDANCKSRVHVDP</sequence>
<dbReference type="AlphaFoldDB" id="A0A0F9BA87"/>
<name>A0A0F9BA87_9ZZZZ</name>
<gene>
    <name evidence="1" type="ORF">LCGC14_2474250</name>
</gene>
<protein>
    <submittedName>
        <fullName evidence="1">Uncharacterized protein</fullName>
    </submittedName>
</protein>
<proteinExistence type="predicted"/>
<dbReference type="EMBL" id="LAZR01038819">
    <property type="protein sequence ID" value="KKL18565.1"/>
    <property type="molecule type" value="Genomic_DNA"/>
</dbReference>
<organism evidence="1">
    <name type="scientific">marine sediment metagenome</name>
    <dbReference type="NCBI Taxonomy" id="412755"/>
    <lineage>
        <taxon>unclassified sequences</taxon>
        <taxon>metagenomes</taxon>
        <taxon>ecological metagenomes</taxon>
    </lineage>
</organism>